<proteinExistence type="predicted"/>
<reference evidence="2" key="1">
    <citation type="journal article" date="2022" name="Mol. Ecol. Resour.">
        <title>The genomes of chicory, endive, great burdock and yacon provide insights into Asteraceae palaeo-polyploidization history and plant inulin production.</title>
        <authorList>
            <person name="Fan W."/>
            <person name="Wang S."/>
            <person name="Wang H."/>
            <person name="Wang A."/>
            <person name="Jiang F."/>
            <person name="Liu H."/>
            <person name="Zhao H."/>
            <person name="Xu D."/>
            <person name="Zhang Y."/>
        </authorList>
    </citation>
    <scope>NUCLEOTIDE SEQUENCE [LARGE SCALE GENOMIC DNA]</scope>
    <source>
        <strain evidence="2">cv. Yunnan</strain>
    </source>
</reference>
<accession>A0ACB9I254</accession>
<dbReference type="EMBL" id="CM042027">
    <property type="protein sequence ID" value="KAI3801831.1"/>
    <property type="molecule type" value="Genomic_DNA"/>
</dbReference>
<evidence type="ECO:0000313" key="1">
    <source>
        <dbReference type="EMBL" id="KAI3801831.1"/>
    </source>
</evidence>
<keyword evidence="2" id="KW-1185">Reference proteome</keyword>
<dbReference type="Proteomes" id="UP001056120">
    <property type="component" value="Linkage Group LG10"/>
</dbReference>
<name>A0ACB9I254_9ASTR</name>
<protein>
    <submittedName>
        <fullName evidence="1">Uncharacterized protein</fullName>
    </submittedName>
</protein>
<comment type="caution">
    <text evidence="1">The sequence shown here is derived from an EMBL/GenBank/DDBJ whole genome shotgun (WGS) entry which is preliminary data.</text>
</comment>
<organism evidence="1 2">
    <name type="scientific">Smallanthus sonchifolius</name>
    <dbReference type="NCBI Taxonomy" id="185202"/>
    <lineage>
        <taxon>Eukaryota</taxon>
        <taxon>Viridiplantae</taxon>
        <taxon>Streptophyta</taxon>
        <taxon>Embryophyta</taxon>
        <taxon>Tracheophyta</taxon>
        <taxon>Spermatophyta</taxon>
        <taxon>Magnoliopsida</taxon>
        <taxon>eudicotyledons</taxon>
        <taxon>Gunneridae</taxon>
        <taxon>Pentapetalae</taxon>
        <taxon>asterids</taxon>
        <taxon>campanulids</taxon>
        <taxon>Asterales</taxon>
        <taxon>Asteraceae</taxon>
        <taxon>Asteroideae</taxon>
        <taxon>Heliantheae alliance</taxon>
        <taxon>Millerieae</taxon>
        <taxon>Smallanthus</taxon>
    </lineage>
</organism>
<reference evidence="1 2" key="2">
    <citation type="journal article" date="2022" name="Mol. Ecol. Resour.">
        <title>The genomes of chicory, endive, great burdock and yacon provide insights into Asteraceae paleo-polyploidization history and plant inulin production.</title>
        <authorList>
            <person name="Fan W."/>
            <person name="Wang S."/>
            <person name="Wang H."/>
            <person name="Wang A."/>
            <person name="Jiang F."/>
            <person name="Liu H."/>
            <person name="Zhao H."/>
            <person name="Xu D."/>
            <person name="Zhang Y."/>
        </authorList>
    </citation>
    <scope>NUCLEOTIDE SEQUENCE [LARGE SCALE GENOMIC DNA]</scope>
    <source>
        <strain evidence="2">cv. Yunnan</strain>
        <tissue evidence="1">Leaves</tissue>
    </source>
</reference>
<evidence type="ECO:0000313" key="2">
    <source>
        <dbReference type="Proteomes" id="UP001056120"/>
    </source>
</evidence>
<sequence>MSVTLSPSSASTHKLSNLKPFISPKLKGWQVLANVGNSKIPSDWSRKECWVFVCDPHGAKKIFDADDRGEVQN</sequence>
<gene>
    <name evidence="1" type="ORF">L1987_29948</name>
</gene>